<evidence type="ECO:0000256" key="8">
    <source>
        <dbReference type="ARBA" id="ARBA00022833"/>
    </source>
</evidence>
<dbReference type="AlphaFoldDB" id="A0AAJ6W0B5"/>
<feature type="domain" description="Alanyl-transfer RNA synthetases family profile" evidence="16">
    <location>
        <begin position="16"/>
        <end position="699"/>
    </location>
</feature>
<dbReference type="GO" id="GO:0005739">
    <property type="term" value="C:mitochondrion"/>
    <property type="evidence" value="ECO:0007669"/>
    <property type="project" value="TreeGrafter"/>
</dbReference>
<evidence type="ECO:0000256" key="12">
    <source>
        <dbReference type="ARBA" id="ARBA00023146"/>
    </source>
</evidence>
<dbReference type="PANTHER" id="PTHR11777:SF9">
    <property type="entry name" value="ALANINE--TRNA LIGASE, CYTOPLASMIC"/>
    <property type="match status" value="1"/>
</dbReference>
<evidence type="ECO:0000313" key="18">
    <source>
        <dbReference type="RefSeq" id="XP_003747063.2"/>
    </source>
</evidence>
<dbReference type="Gene3D" id="3.30.930.10">
    <property type="entry name" value="Bira Bifunctional Protein, Domain 2"/>
    <property type="match status" value="1"/>
</dbReference>
<evidence type="ECO:0000313" key="17">
    <source>
        <dbReference type="Proteomes" id="UP000694867"/>
    </source>
</evidence>
<keyword evidence="10" id="KW-0694">RNA-binding</keyword>
<evidence type="ECO:0000256" key="13">
    <source>
        <dbReference type="ARBA" id="ARBA00032577"/>
    </source>
</evidence>
<keyword evidence="9" id="KW-0067">ATP-binding</keyword>
<accession>A0AAJ6W0B5</accession>
<dbReference type="SUPFAM" id="SSF50447">
    <property type="entry name" value="Translation proteins"/>
    <property type="match status" value="1"/>
</dbReference>
<dbReference type="PROSITE" id="PS50860">
    <property type="entry name" value="AA_TRNA_LIGASE_II_ALA"/>
    <property type="match status" value="1"/>
</dbReference>
<dbReference type="GO" id="GO:0006419">
    <property type="term" value="P:alanyl-tRNA aminoacylation"/>
    <property type="evidence" value="ECO:0007669"/>
    <property type="project" value="InterPro"/>
</dbReference>
<evidence type="ECO:0000256" key="6">
    <source>
        <dbReference type="ARBA" id="ARBA00022723"/>
    </source>
</evidence>
<organism evidence="17 18">
    <name type="scientific">Galendromus occidentalis</name>
    <name type="common">western predatory mite</name>
    <dbReference type="NCBI Taxonomy" id="34638"/>
    <lineage>
        <taxon>Eukaryota</taxon>
        <taxon>Metazoa</taxon>
        <taxon>Ecdysozoa</taxon>
        <taxon>Arthropoda</taxon>
        <taxon>Chelicerata</taxon>
        <taxon>Arachnida</taxon>
        <taxon>Acari</taxon>
        <taxon>Parasitiformes</taxon>
        <taxon>Mesostigmata</taxon>
        <taxon>Gamasina</taxon>
        <taxon>Phytoseioidea</taxon>
        <taxon>Phytoseiidae</taxon>
        <taxon>Typhlodrominae</taxon>
        <taxon>Galendromus</taxon>
    </lineage>
</organism>
<dbReference type="NCBIfam" id="TIGR00344">
    <property type="entry name" value="alaS"/>
    <property type="match status" value="1"/>
</dbReference>
<evidence type="ECO:0000256" key="14">
    <source>
        <dbReference type="ARBA" id="ARBA00048300"/>
    </source>
</evidence>
<dbReference type="InterPro" id="IPR012947">
    <property type="entry name" value="tRNA_SAD"/>
</dbReference>
<comment type="similarity">
    <text evidence="1">Belongs to the class-II aminoacyl-tRNA synthetase family. Alax-L subfamily.</text>
</comment>
<dbReference type="KEGG" id="goe:100899008"/>
<evidence type="ECO:0000256" key="9">
    <source>
        <dbReference type="ARBA" id="ARBA00022840"/>
    </source>
</evidence>
<dbReference type="RefSeq" id="XP_003747063.2">
    <property type="nucleotide sequence ID" value="XM_003747015.2"/>
</dbReference>
<comment type="catalytic activity">
    <reaction evidence="14">
        <text>tRNA(Ala) + L-alanine + ATP = L-alanyl-tRNA(Ala) + AMP + diphosphate</text>
        <dbReference type="Rhea" id="RHEA:12540"/>
        <dbReference type="Rhea" id="RHEA-COMP:9657"/>
        <dbReference type="Rhea" id="RHEA-COMP:9923"/>
        <dbReference type="ChEBI" id="CHEBI:30616"/>
        <dbReference type="ChEBI" id="CHEBI:33019"/>
        <dbReference type="ChEBI" id="CHEBI:57972"/>
        <dbReference type="ChEBI" id="CHEBI:78442"/>
        <dbReference type="ChEBI" id="CHEBI:78497"/>
        <dbReference type="ChEBI" id="CHEBI:456215"/>
        <dbReference type="EC" id="6.1.1.7"/>
    </reaction>
</comment>
<dbReference type="Gene3D" id="2.40.30.130">
    <property type="match status" value="1"/>
</dbReference>
<keyword evidence="5" id="KW-0436">Ligase</keyword>
<keyword evidence="7" id="KW-0547">Nucleotide-binding</keyword>
<dbReference type="FunFam" id="3.30.980.10:FF:000004">
    <property type="entry name" value="Alanine--tRNA ligase, cytoplasmic"/>
    <property type="match status" value="1"/>
</dbReference>
<evidence type="ECO:0000256" key="11">
    <source>
        <dbReference type="ARBA" id="ARBA00022917"/>
    </source>
</evidence>
<sequence>MLRVVLSVRWTSRRGLSSHEATSRFLEFFEGRQHAVVPSSPLLAPPETGLLFTNSGMNQFHRILSGYEAPVVKRVASLQDCVRVGGKHNDLSEVGLDGHHHTFFQMLGNWSFGDYFKDEACGLALELLTVCYGLRKDDLVVTHFGGDADLGLPCDFETRDIWLRLGFPERAVLAKGVRDNFWEMGKTGPCGPCTEIHVVVDGQLREIWNLVFVQYNRLSDGSLRPLETPFVDTGMGLERLCALLQGKSSNYDTDLFRPMIQYLEKTSGKTYGGSFTSLEDCAFRLVADHGRMAAKSIDQGILPDHVDAGNKLRQVIRRATHAARDRLRLQPGVVSNTCAIAAESLKLENIDRIKSIVDEEERRYIVMLKKADGYLKEEDGVETLSGTTAWKLYQLCGLPKDNIVDICSQRGIKDIDWAQFDQHLEDFKRKSVGPNVLAKFNLPKHIDSVTKRKLPVTDYSAVYCNRFEMHSEILYAGQEGPDCVVVTRETCFYPESGGQVSDVGTLCSSGSESEVVRVVKVGEYLYHLCSGRAPLEHSSVEMKVDVSRRRNCTQHHTAVHLLNAALKEQLGAGAVQRSSLVDGEHFRLEIASRSAVDVKSAEDFINNAIKLNHAVKWEEVEREIIMNDSSIIKLPNEVYPAKVRLVQCGDVSKEPCCGTHVNSTGEIPPVVIVGSRSAGANVKIVRATASRAHVARANAAKVHQEVEQLEKDSESLSDDYREIQAASTRVRALRNFIAAELMPHLDTTKSLMRLERIDARVVKLTRQNSKRIEPEIRARLDRITGQPAVGSISFDCDESVVRKTMKERGTSSFVILESCGRVHVLCRVTQSESFTAKRWVASFMETIGPCDVHAHRETDFVAELCMDPVLPLEQLEHAARAVSEKLKAD</sequence>
<dbReference type="CDD" id="cd00673">
    <property type="entry name" value="AlaRS_core"/>
    <property type="match status" value="1"/>
</dbReference>
<keyword evidence="15" id="KW-0175">Coiled coil</keyword>
<evidence type="ECO:0000256" key="2">
    <source>
        <dbReference type="ARBA" id="ARBA00013168"/>
    </source>
</evidence>
<dbReference type="InterPro" id="IPR002318">
    <property type="entry name" value="Ala-tRNA-lgiase_IIc"/>
</dbReference>
<dbReference type="InterPro" id="IPR009000">
    <property type="entry name" value="Transl_B-barrel_sf"/>
</dbReference>
<dbReference type="GO" id="GO:0000049">
    <property type="term" value="F:tRNA binding"/>
    <property type="evidence" value="ECO:0007669"/>
    <property type="project" value="UniProtKB-KW"/>
</dbReference>
<name>A0AAJ6W0B5_9ACAR</name>
<dbReference type="FunFam" id="3.30.930.10:FF:000011">
    <property type="entry name" value="Alanine--tRNA ligase, cytoplasmic"/>
    <property type="match status" value="1"/>
</dbReference>
<dbReference type="GO" id="GO:0046872">
    <property type="term" value="F:metal ion binding"/>
    <property type="evidence" value="ECO:0007669"/>
    <property type="project" value="UniProtKB-KW"/>
</dbReference>
<dbReference type="Pfam" id="PF07973">
    <property type="entry name" value="tRNA_SAD"/>
    <property type="match status" value="1"/>
</dbReference>
<dbReference type="InterPro" id="IPR018162">
    <property type="entry name" value="Ala-tRNA-ligase_IIc_anticod-bd"/>
</dbReference>
<keyword evidence="17" id="KW-1185">Reference proteome</keyword>
<dbReference type="InterPro" id="IPR018165">
    <property type="entry name" value="Ala-tRNA-synth_IIc_core"/>
</dbReference>
<evidence type="ECO:0000256" key="15">
    <source>
        <dbReference type="SAM" id="Coils"/>
    </source>
</evidence>
<reference evidence="18" key="1">
    <citation type="submission" date="2025-08" db="UniProtKB">
        <authorList>
            <consortium name="RefSeq"/>
        </authorList>
    </citation>
    <scope>IDENTIFICATION</scope>
</reference>
<evidence type="ECO:0000256" key="5">
    <source>
        <dbReference type="ARBA" id="ARBA00022598"/>
    </source>
</evidence>
<dbReference type="InterPro" id="IPR018163">
    <property type="entry name" value="Thr/Ala-tRNA-synth_IIc_edit"/>
</dbReference>
<evidence type="ECO:0000256" key="4">
    <source>
        <dbReference type="ARBA" id="ARBA00022555"/>
    </source>
</evidence>
<dbReference type="EC" id="6.1.1.7" evidence="2"/>
<dbReference type="Proteomes" id="UP000694867">
    <property type="component" value="Unplaced"/>
</dbReference>
<dbReference type="GeneID" id="100899008"/>
<gene>
    <name evidence="18" type="primary">LOC100899008</name>
</gene>
<dbReference type="GO" id="GO:0005524">
    <property type="term" value="F:ATP binding"/>
    <property type="evidence" value="ECO:0007669"/>
    <property type="project" value="UniProtKB-KW"/>
</dbReference>
<evidence type="ECO:0000256" key="10">
    <source>
        <dbReference type="ARBA" id="ARBA00022884"/>
    </source>
</evidence>
<keyword evidence="4" id="KW-0820">tRNA-binding</keyword>
<keyword evidence="8" id="KW-0862">Zinc</keyword>
<evidence type="ECO:0000256" key="3">
    <source>
        <dbReference type="ARBA" id="ARBA00017959"/>
    </source>
</evidence>
<dbReference type="PRINTS" id="PR00980">
    <property type="entry name" value="TRNASYNTHALA"/>
</dbReference>
<protein>
    <recommendedName>
        <fullName evidence="3">Alanine--tRNA ligase</fullName>
        <ecNumber evidence="2">6.1.1.7</ecNumber>
    </recommendedName>
    <alternativeName>
        <fullName evidence="13">Alanyl-tRNA synthetase</fullName>
    </alternativeName>
</protein>
<keyword evidence="6" id="KW-0479">Metal-binding</keyword>
<dbReference type="Gene3D" id="3.30.980.10">
    <property type="entry name" value="Threonyl-trna Synthetase, Chain A, domain 2"/>
    <property type="match status" value="1"/>
</dbReference>
<proteinExistence type="inferred from homology"/>
<dbReference type="InterPro" id="IPR018164">
    <property type="entry name" value="Ala-tRNA-synth_IIc_N"/>
</dbReference>
<evidence type="ECO:0000259" key="16">
    <source>
        <dbReference type="PROSITE" id="PS50860"/>
    </source>
</evidence>
<dbReference type="SUPFAM" id="SSF101353">
    <property type="entry name" value="Putative anticodon-binding domain of alanyl-tRNA synthetase (AlaRS)"/>
    <property type="match status" value="1"/>
</dbReference>
<dbReference type="InterPro" id="IPR050058">
    <property type="entry name" value="Ala-tRNA_ligase"/>
</dbReference>
<dbReference type="InterPro" id="IPR045864">
    <property type="entry name" value="aa-tRNA-synth_II/BPL/LPL"/>
</dbReference>
<evidence type="ECO:0000256" key="7">
    <source>
        <dbReference type="ARBA" id="ARBA00022741"/>
    </source>
</evidence>
<dbReference type="PANTHER" id="PTHR11777">
    <property type="entry name" value="ALANYL-TRNA SYNTHETASE"/>
    <property type="match status" value="1"/>
</dbReference>
<dbReference type="SMART" id="SM00863">
    <property type="entry name" value="tRNA_SAD"/>
    <property type="match status" value="1"/>
</dbReference>
<keyword evidence="11" id="KW-0648">Protein biosynthesis</keyword>
<dbReference type="GO" id="GO:0004813">
    <property type="term" value="F:alanine-tRNA ligase activity"/>
    <property type="evidence" value="ECO:0007669"/>
    <property type="project" value="UniProtKB-EC"/>
</dbReference>
<evidence type="ECO:0000256" key="1">
    <source>
        <dbReference type="ARBA" id="ARBA00008429"/>
    </source>
</evidence>
<dbReference type="Pfam" id="PF01411">
    <property type="entry name" value="tRNA-synt_2c"/>
    <property type="match status" value="1"/>
</dbReference>
<feature type="coiled-coil region" evidence="15">
    <location>
        <begin position="692"/>
        <end position="726"/>
    </location>
</feature>
<dbReference type="GO" id="GO:0002161">
    <property type="term" value="F:aminoacyl-tRNA deacylase activity"/>
    <property type="evidence" value="ECO:0007669"/>
    <property type="project" value="TreeGrafter"/>
</dbReference>
<dbReference type="SUPFAM" id="SSF55681">
    <property type="entry name" value="Class II aaRS and biotin synthetases"/>
    <property type="match status" value="1"/>
</dbReference>
<dbReference type="SUPFAM" id="SSF55186">
    <property type="entry name" value="ThrRS/AlaRS common domain"/>
    <property type="match status" value="1"/>
</dbReference>
<keyword evidence="12" id="KW-0030">Aminoacyl-tRNA synthetase</keyword>